<dbReference type="GeneID" id="23866003"/>
<reference evidence="2" key="1">
    <citation type="journal article" date="2010" name="PLoS Negl. Trop. Dis.">
        <title>The genome sequence of Trypanosoma brucei gambiense, causative agent of chronic human african trypanosomiasis.</title>
        <authorList>
            <person name="Jackson A.P."/>
            <person name="Sanders M."/>
            <person name="Berry A."/>
            <person name="McQuillan J."/>
            <person name="Aslett M.A."/>
            <person name="Quail M.A."/>
            <person name="Chukualim B."/>
            <person name="Capewell P."/>
            <person name="MacLeod A."/>
            <person name="Melville S.E."/>
            <person name="Gibson W."/>
            <person name="Barry J.D."/>
            <person name="Berriman M."/>
            <person name="Hertz-Fowler C."/>
        </authorList>
    </citation>
    <scope>NUCLEOTIDE SEQUENCE [LARGE SCALE GENOMIC DNA]</scope>
    <source>
        <strain evidence="2">MHOM/CI/86/DAL972</strain>
    </source>
</reference>
<name>D0A3E9_TRYB9</name>
<evidence type="ECO:0000313" key="2">
    <source>
        <dbReference type="Proteomes" id="UP000002316"/>
    </source>
</evidence>
<dbReference type="RefSeq" id="XP_011778057.1">
    <property type="nucleotide sequence ID" value="XM_011779755.1"/>
</dbReference>
<gene>
    <name evidence="1" type="ORF">TbgDal_X8830</name>
</gene>
<sequence length="100" mass="11429">MKKKQQPNIGATISFPFTLYTGFTTQRPLIFSRLSFSKKKNKTRETKNCLFAVSPFHHRNYVNNVFRINANTSEGERRIQNGNKFATAALIEGIFLSPTT</sequence>
<protein>
    <submittedName>
        <fullName evidence="1">Uncharacterized protein</fullName>
    </submittedName>
</protein>
<accession>D0A3E9</accession>
<evidence type="ECO:0000313" key="1">
    <source>
        <dbReference type="EMBL" id="CBH15793.1"/>
    </source>
</evidence>
<proteinExistence type="predicted"/>
<dbReference type="KEGG" id="tbg:TbgDal_X8830"/>
<dbReference type="EMBL" id="FN554973">
    <property type="protein sequence ID" value="CBH15793.1"/>
    <property type="molecule type" value="Genomic_DNA"/>
</dbReference>
<organism evidence="1 2">
    <name type="scientific">Trypanosoma brucei gambiense (strain MHOM/CI/86/DAL972)</name>
    <dbReference type="NCBI Taxonomy" id="679716"/>
    <lineage>
        <taxon>Eukaryota</taxon>
        <taxon>Discoba</taxon>
        <taxon>Euglenozoa</taxon>
        <taxon>Kinetoplastea</taxon>
        <taxon>Metakinetoplastina</taxon>
        <taxon>Trypanosomatida</taxon>
        <taxon>Trypanosomatidae</taxon>
        <taxon>Trypanosoma</taxon>
    </lineage>
</organism>
<dbReference type="Proteomes" id="UP000002316">
    <property type="component" value="Chromosome 10"/>
</dbReference>
<dbReference type="AlphaFoldDB" id="D0A3E9"/>